<dbReference type="EMBL" id="VITT01000012">
    <property type="protein sequence ID" value="TWB56352.1"/>
    <property type="molecule type" value="Genomic_DNA"/>
</dbReference>
<dbReference type="Proteomes" id="UP000318050">
    <property type="component" value="Unassembled WGS sequence"/>
</dbReference>
<evidence type="ECO:0000313" key="2">
    <source>
        <dbReference type="Proteomes" id="UP000318050"/>
    </source>
</evidence>
<protein>
    <submittedName>
        <fullName evidence="1">Uncharacterized protein</fullName>
    </submittedName>
</protein>
<sequence>MIGTYRIGGWTFDGAVLRHADGTERRLEDRRADAGGAVRATR</sequence>
<accession>A0A560IBE3</accession>
<comment type="caution">
    <text evidence="1">The sequence shown here is derived from an EMBL/GenBank/DDBJ whole genome shotgun (WGS) entry which is preliminary data.</text>
</comment>
<organism evidence="1 2">
    <name type="scientific">Nitrospirillum amazonense</name>
    <dbReference type="NCBI Taxonomy" id="28077"/>
    <lineage>
        <taxon>Bacteria</taxon>
        <taxon>Pseudomonadati</taxon>
        <taxon>Pseudomonadota</taxon>
        <taxon>Alphaproteobacteria</taxon>
        <taxon>Rhodospirillales</taxon>
        <taxon>Azospirillaceae</taxon>
        <taxon>Nitrospirillum</taxon>
    </lineage>
</organism>
<name>A0A560IBE3_9PROT</name>
<gene>
    <name evidence="1" type="ORF">FBZ92_112141</name>
</gene>
<dbReference type="AlphaFoldDB" id="A0A560IBE3"/>
<reference evidence="1 2" key="1">
    <citation type="submission" date="2019-06" db="EMBL/GenBank/DDBJ databases">
        <title>Genomic Encyclopedia of Type Strains, Phase IV (KMG-V): Genome sequencing to study the core and pangenomes of soil and plant-associated prokaryotes.</title>
        <authorList>
            <person name="Whitman W."/>
        </authorList>
    </citation>
    <scope>NUCLEOTIDE SEQUENCE [LARGE SCALE GENOMIC DNA]</scope>
    <source>
        <strain evidence="1 2">BR 11140</strain>
    </source>
</reference>
<evidence type="ECO:0000313" key="1">
    <source>
        <dbReference type="EMBL" id="TWB56352.1"/>
    </source>
</evidence>
<proteinExistence type="predicted"/>